<name>A0AAW7XLB3_9GAMM</name>
<comment type="caution">
    <text evidence="1">The sequence shown here is derived from an EMBL/GenBank/DDBJ whole genome shotgun (WGS) entry which is preliminary data.</text>
</comment>
<evidence type="ECO:0000313" key="2">
    <source>
        <dbReference type="Proteomes" id="UP001169862"/>
    </source>
</evidence>
<evidence type="ECO:0000313" key="1">
    <source>
        <dbReference type="EMBL" id="MDO6455083.1"/>
    </source>
</evidence>
<dbReference type="EMBL" id="JAUOPG010000012">
    <property type="protein sequence ID" value="MDO6455083.1"/>
    <property type="molecule type" value="Genomic_DNA"/>
</dbReference>
<dbReference type="RefSeq" id="WP_075173876.1">
    <property type="nucleotide sequence ID" value="NZ_CAXHZV010000018.1"/>
</dbReference>
<dbReference type="InterPro" id="IPR012349">
    <property type="entry name" value="Split_barrel_FMN-bd"/>
</dbReference>
<accession>A0AAW7XLB3</accession>
<reference evidence="1" key="1">
    <citation type="submission" date="2023-07" db="EMBL/GenBank/DDBJ databases">
        <title>Genome content predicts the carbon catabolic preferences of heterotrophic bacteria.</title>
        <authorList>
            <person name="Gralka M."/>
        </authorList>
    </citation>
    <scope>NUCLEOTIDE SEQUENCE</scope>
    <source>
        <strain evidence="1">I2M16</strain>
    </source>
</reference>
<dbReference type="Proteomes" id="UP001169862">
    <property type="component" value="Unassembled WGS sequence"/>
</dbReference>
<proteinExistence type="predicted"/>
<gene>
    <name evidence="1" type="ORF">Q4490_16040</name>
</gene>
<dbReference type="Pfam" id="PF12900">
    <property type="entry name" value="Pyridox_ox_2"/>
    <property type="match status" value="1"/>
</dbReference>
<dbReference type="AlphaFoldDB" id="A0AAW7XLB3"/>
<protein>
    <submittedName>
        <fullName evidence="1">Pyridoxamine 5'-phosphate oxidase family protein</fullName>
    </submittedName>
</protein>
<dbReference type="SUPFAM" id="SSF50475">
    <property type="entry name" value="FMN-binding split barrel"/>
    <property type="match status" value="1"/>
</dbReference>
<dbReference type="PANTHER" id="PTHR34071:SF2">
    <property type="entry name" value="FLAVIN-NUCLEOTIDE-BINDING PROTEIN"/>
    <property type="match status" value="1"/>
</dbReference>
<dbReference type="PANTHER" id="PTHR34071">
    <property type="entry name" value="5-NITROIMIDAZOLE ANTIBIOTICS RESISTANCE PROTEIN, NIMA-FAMILY-RELATED PROTEIN-RELATED"/>
    <property type="match status" value="1"/>
</dbReference>
<dbReference type="InterPro" id="IPR024747">
    <property type="entry name" value="Pyridox_Oxase-rel"/>
</dbReference>
<sequence>MESYSVKPHTRVKRGGNRATYDKAVIDAILDEATMCHVGGVVDGLPVVQPNLHWRVDDVLYIHGSVKNGLIRSILEQGKVCITVSILDGLVMARSAFHHSVNYRSVMLFGTPELVEDEAEKKRVLDALLEKTHKGRSLTARPPNANELRATTVIGVRIEEVSAKVRAGAPIDDAEDHALPVWAGVIPVSSVRGEPIQDALQQEAGIEVGELV</sequence>
<organism evidence="1 2">
    <name type="scientific">Neptunomonas phycophila</name>
    <dbReference type="NCBI Taxonomy" id="1572645"/>
    <lineage>
        <taxon>Bacteria</taxon>
        <taxon>Pseudomonadati</taxon>
        <taxon>Pseudomonadota</taxon>
        <taxon>Gammaproteobacteria</taxon>
        <taxon>Oceanospirillales</taxon>
        <taxon>Oceanospirillaceae</taxon>
        <taxon>Neptunomonas</taxon>
    </lineage>
</organism>
<dbReference type="Gene3D" id="2.30.110.10">
    <property type="entry name" value="Electron Transport, Fmn-binding Protein, Chain A"/>
    <property type="match status" value="1"/>
</dbReference>